<dbReference type="PRINTS" id="PR00125">
    <property type="entry name" value="ATPASEDELTA"/>
</dbReference>
<keyword evidence="5" id="KW-0472">Membrane</keyword>
<dbReference type="Pfam" id="PF00213">
    <property type="entry name" value="OSCP"/>
    <property type="match status" value="1"/>
</dbReference>
<keyword evidence="2" id="KW-0813">Transport</keyword>
<keyword evidence="6" id="KW-0066">ATP synthesis</keyword>
<evidence type="ECO:0000313" key="8">
    <source>
        <dbReference type="Proteomes" id="UP000176803"/>
    </source>
</evidence>
<comment type="caution">
    <text evidence="7">The sequence shown here is derived from an EMBL/GenBank/DDBJ whole genome shotgun (WGS) entry which is preliminary data.</text>
</comment>
<keyword evidence="4" id="KW-0406">Ion transport</keyword>
<sequence>MKINPALKEELKRYLRNRLQSSNKRVVITSPYLMGDQDLRKIQEKFPFLREAKIITEVDKSLIGGFIIKFGSKMIDLSLRSELQSLKQRIYGIT</sequence>
<dbReference type="Proteomes" id="UP000176803">
    <property type="component" value="Unassembled WGS sequence"/>
</dbReference>
<evidence type="ECO:0000256" key="1">
    <source>
        <dbReference type="ARBA" id="ARBA00004370"/>
    </source>
</evidence>
<evidence type="ECO:0000256" key="2">
    <source>
        <dbReference type="ARBA" id="ARBA00022448"/>
    </source>
</evidence>
<dbReference type="AlphaFoldDB" id="A0A1F7I424"/>
<dbReference type="InterPro" id="IPR000711">
    <property type="entry name" value="ATPase_OSCP/dsu"/>
</dbReference>
<name>A0A1F7I424_9BACT</name>
<protein>
    <submittedName>
        <fullName evidence="7">Uncharacterized protein</fullName>
    </submittedName>
</protein>
<dbReference type="EMBL" id="MGAC01000022">
    <property type="protein sequence ID" value="OGK38134.1"/>
    <property type="molecule type" value="Genomic_DNA"/>
</dbReference>
<reference evidence="7 8" key="1">
    <citation type="journal article" date="2016" name="Nat. Commun.">
        <title>Thousands of microbial genomes shed light on interconnected biogeochemical processes in an aquifer system.</title>
        <authorList>
            <person name="Anantharaman K."/>
            <person name="Brown C.T."/>
            <person name="Hug L.A."/>
            <person name="Sharon I."/>
            <person name="Castelle C.J."/>
            <person name="Probst A.J."/>
            <person name="Thomas B.C."/>
            <person name="Singh A."/>
            <person name="Wilkins M.J."/>
            <person name="Karaoz U."/>
            <person name="Brodie E.L."/>
            <person name="Williams K.H."/>
            <person name="Hubbard S.S."/>
            <person name="Banfield J.F."/>
        </authorList>
    </citation>
    <scope>NUCLEOTIDE SEQUENCE [LARGE SCALE GENOMIC DNA]</scope>
</reference>
<evidence type="ECO:0000256" key="5">
    <source>
        <dbReference type="ARBA" id="ARBA00023136"/>
    </source>
</evidence>
<dbReference type="GO" id="GO:0016020">
    <property type="term" value="C:membrane"/>
    <property type="evidence" value="ECO:0007669"/>
    <property type="project" value="UniProtKB-SubCell"/>
</dbReference>
<dbReference type="GO" id="GO:0046933">
    <property type="term" value="F:proton-transporting ATP synthase activity, rotational mechanism"/>
    <property type="evidence" value="ECO:0007669"/>
    <property type="project" value="InterPro"/>
</dbReference>
<keyword evidence="3" id="KW-0375">Hydrogen ion transport</keyword>
<evidence type="ECO:0000313" key="7">
    <source>
        <dbReference type="EMBL" id="OGK38134.1"/>
    </source>
</evidence>
<comment type="subcellular location">
    <subcellularLocation>
        <location evidence="1">Membrane</location>
    </subcellularLocation>
</comment>
<proteinExistence type="predicted"/>
<evidence type="ECO:0000256" key="3">
    <source>
        <dbReference type="ARBA" id="ARBA00022781"/>
    </source>
</evidence>
<evidence type="ECO:0000256" key="4">
    <source>
        <dbReference type="ARBA" id="ARBA00023065"/>
    </source>
</evidence>
<dbReference type="PANTHER" id="PTHR11910">
    <property type="entry name" value="ATP SYNTHASE DELTA CHAIN"/>
    <property type="match status" value="1"/>
</dbReference>
<accession>A0A1F7I424</accession>
<organism evidence="7 8">
    <name type="scientific">Candidatus Roizmanbacteria bacterium RIFCSPHIGHO2_12_FULL_41_11</name>
    <dbReference type="NCBI Taxonomy" id="1802052"/>
    <lineage>
        <taxon>Bacteria</taxon>
        <taxon>Candidatus Roizmaniibacteriota</taxon>
    </lineage>
</organism>
<gene>
    <name evidence="7" type="ORF">A3F03_05050</name>
</gene>
<evidence type="ECO:0000256" key="6">
    <source>
        <dbReference type="ARBA" id="ARBA00023310"/>
    </source>
</evidence>